<comment type="caution">
    <text evidence="2">The sequence shown here is derived from an EMBL/GenBank/DDBJ whole genome shotgun (WGS) entry which is preliminary data.</text>
</comment>
<proteinExistence type="predicted"/>
<dbReference type="EMBL" id="BMMZ01000014">
    <property type="protein sequence ID" value="GGL79383.1"/>
    <property type="molecule type" value="Genomic_DNA"/>
</dbReference>
<dbReference type="Gene3D" id="3.40.50.620">
    <property type="entry name" value="HUPs"/>
    <property type="match status" value="1"/>
</dbReference>
<dbReference type="InterPro" id="IPR006016">
    <property type="entry name" value="UspA"/>
</dbReference>
<evidence type="ECO:0000313" key="3">
    <source>
        <dbReference type="Proteomes" id="UP000613840"/>
    </source>
</evidence>
<feature type="domain" description="UspA" evidence="1">
    <location>
        <begin position="13"/>
        <end position="157"/>
    </location>
</feature>
<dbReference type="AlphaFoldDB" id="A0A917W8M7"/>
<dbReference type="InterPro" id="IPR014729">
    <property type="entry name" value="Rossmann-like_a/b/a_fold"/>
</dbReference>
<sequence>MPEDSGRPVTSCVLVGVKPNQREAVVATAAKLAELFNVTLVCAHVDESRIETRLNADGTMQSEPLDPDIVEDPTTAFDSQWREQLTSIVPPSITVVFRDLAGETAHALAEEAEKLGAEVIVVGTRTGGIGTSIQEFFRGSPAVHLAHRQWRPVVVVPVSPSHPDHPLPWESGT</sequence>
<reference evidence="2" key="2">
    <citation type="submission" date="2020-09" db="EMBL/GenBank/DDBJ databases">
        <authorList>
            <person name="Sun Q."/>
            <person name="Zhou Y."/>
        </authorList>
    </citation>
    <scope>NUCLEOTIDE SEQUENCE</scope>
    <source>
        <strain evidence="2">CGMCC 4.7306</strain>
    </source>
</reference>
<dbReference type="CDD" id="cd00293">
    <property type="entry name" value="USP-like"/>
    <property type="match status" value="1"/>
</dbReference>
<accession>A0A917W8M7</accession>
<dbReference type="RefSeq" id="WP_188897550.1">
    <property type="nucleotide sequence ID" value="NZ_BMMZ01000014.1"/>
</dbReference>
<reference evidence="2" key="1">
    <citation type="journal article" date="2014" name="Int. J. Syst. Evol. Microbiol.">
        <title>Complete genome sequence of Corynebacterium casei LMG S-19264T (=DSM 44701T), isolated from a smear-ripened cheese.</title>
        <authorList>
            <consortium name="US DOE Joint Genome Institute (JGI-PGF)"/>
            <person name="Walter F."/>
            <person name="Albersmeier A."/>
            <person name="Kalinowski J."/>
            <person name="Ruckert C."/>
        </authorList>
    </citation>
    <scope>NUCLEOTIDE SEQUENCE</scope>
    <source>
        <strain evidence="2">CGMCC 4.7306</strain>
    </source>
</reference>
<organism evidence="2 3">
    <name type="scientific">Microlunatus endophyticus</name>
    <dbReference type="NCBI Taxonomy" id="1716077"/>
    <lineage>
        <taxon>Bacteria</taxon>
        <taxon>Bacillati</taxon>
        <taxon>Actinomycetota</taxon>
        <taxon>Actinomycetes</taxon>
        <taxon>Propionibacteriales</taxon>
        <taxon>Propionibacteriaceae</taxon>
        <taxon>Microlunatus</taxon>
    </lineage>
</organism>
<evidence type="ECO:0000259" key="1">
    <source>
        <dbReference type="Pfam" id="PF00582"/>
    </source>
</evidence>
<protein>
    <recommendedName>
        <fullName evidence="1">UspA domain-containing protein</fullName>
    </recommendedName>
</protein>
<name>A0A917W8M7_9ACTN</name>
<dbReference type="Proteomes" id="UP000613840">
    <property type="component" value="Unassembled WGS sequence"/>
</dbReference>
<gene>
    <name evidence="2" type="ORF">GCM10011575_42180</name>
</gene>
<evidence type="ECO:0000313" key="2">
    <source>
        <dbReference type="EMBL" id="GGL79383.1"/>
    </source>
</evidence>
<dbReference type="SUPFAM" id="SSF52402">
    <property type="entry name" value="Adenine nucleotide alpha hydrolases-like"/>
    <property type="match status" value="1"/>
</dbReference>
<dbReference type="Pfam" id="PF00582">
    <property type="entry name" value="Usp"/>
    <property type="match status" value="1"/>
</dbReference>
<keyword evidence="3" id="KW-1185">Reference proteome</keyword>